<keyword evidence="2" id="KW-1185">Reference proteome</keyword>
<protein>
    <submittedName>
        <fullName evidence="1">Uncharacterized protein</fullName>
    </submittedName>
</protein>
<evidence type="ECO:0000313" key="2">
    <source>
        <dbReference type="Proteomes" id="UP000805193"/>
    </source>
</evidence>
<sequence>RWFFSNAFTPISKWYFSEEDNMSNHLKDCPFFKRNIKTRPHYCFTLHNGMPSSNRKRKELLQISF</sequence>
<organism evidence="1 2">
    <name type="scientific">Ixodes persulcatus</name>
    <name type="common">Taiga tick</name>
    <dbReference type="NCBI Taxonomy" id="34615"/>
    <lineage>
        <taxon>Eukaryota</taxon>
        <taxon>Metazoa</taxon>
        <taxon>Ecdysozoa</taxon>
        <taxon>Arthropoda</taxon>
        <taxon>Chelicerata</taxon>
        <taxon>Arachnida</taxon>
        <taxon>Acari</taxon>
        <taxon>Parasitiformes</taxon>
        <taxon>Ixodida</taxon>
        <taxon>Ixodoidea</taxon>
        <taxon>Ixodidae</taxon>
        <taxon>Ixodinae</taxon>
        <taxon>Ixodes</taxon>
    </lineage>
</organism>
<gene>
    <name evidence="1" type="ORF">HPB47_000253</name>
</gene>
<dbReference type="EMBL" id="JABSTQ010010029">
    <property type="protein sequence ID" value="KAG0423998.1"/>
    <property type="molecule type" value="Genomic_DNA"/>
</dbReference>
<name>A0AC60PU76_IXOPE</name>
<dbReference type="Proteomes" id="UP000805193">
    <property type="component" value="Unassembled WGS sequence"/>
</dbReference>
<accession>A0AC60PU76</accession>
<comment type="caution">
    <text evidence="1">The sequence shown here is derived from an EMBL/GenBank/DDBJ whole genome shotgun (WGS) entry which is preliminary data.</text>
</comment>
<proteinExistence type="predicted"/>
<reference evidence="1 2" key="1">
    <citation type="journal article" date="2020" name="Cell">
        <title>Large-Scale Comparative Analyses of Tick Genomes Elucidate Their Genetic Diversity and Vector Capacities.</title>
        <authorList>
            <consortium name="Tick Genome and Microbiome Consortium (TIGMIC)"/>
            <person name="Jia N."/>
            <person name="Wang J."/>
            <person name="Shi W."/>
            <person name="Du L."/>
            <person name="Sun Y."/>
            <person name="Zhan W."/>
            <person name="Jiang J.F."/>
            <person name="Wang Q."/>
            <person name="Zhang B."/>
            <person name="Ji P."/>
            <person name="Bell-Sakyi L."/>
            <person name="Cui X.M."/>
            <person name="Yuan T.T."/>
            <person name="Jiang B.G."/>
            <person name="Yang W.F."/>
            <person name="Lam T.T."/>
            <person name="Chang Q.C."/>
            <person name="Ding S.J."/>
            <person name="Wang X.J."/>
            <person name="Zhu J.G."/>
            <person name="Ruan X.D."/>
            <person name="Zhao L."/>
            <person name="Wei J.T."/>
            <person name="Ye R.Z."/>
            <person name="Que T.C."/>
            <person name="Du C.H."/>
            <person name="Zhou Y.H."/>
            <person name="Cheng J.X."/>
            <person name="Dai P.F."/>
            <person name="Guo W.B."/>
            <person name="Han X.H."/>
            <person name="Huang E.J."/>
            <person name="Li L.F."/>
            <person name="Wei W."/>
            <person name="Gao Y.C."/>
            <person name="Liu J.Z."/>
            <person name="Shao H.Z."/>
            <person name="Wang X."/>
            <person name="Wang C.C."/>
            <person name="Yang T.C."/>
            <person name="Huo Q.B."/>
            <person name="Li W."/>
            <person name="Chen H.Y."/>
            <person name="Chen S.E."/>
            <person name="Zhou L.G."/>
            <person name="Ni X.B."/>
            <person name="Tian J.H."/>
            <person name="Sheng Y."/>
            <person name="Liu T."/>
            <person name="Pan Y.S."/>
            <person name="Xia L.Y."/>
            <person name="Li J."/>
            <person name="Zhao F."/>
            <person name="Cao W.C."/>
        </authorList>
    </citation>
    <scope>NUCLEOTIDE SEQUENCE [LARGE SCALE GENOMIC DNA]</scope>
    <source>
        <strain evidence="1">Iper-2018</strain>
    </source>
</reference>
<evidence type="ECO:0000313" key="1">
    <source>
        <dbReference type="EMBL" id="KAG0423998.1"/>
    </source>
</evidence>
<feature type="non-terminal residue" evidence="1">
    <location>
        <position position="1"/>
    </location>
</feature>